<dbReference type="AlphaFoldDB" id="A0A179I9L5"/>
<dbReference type="GO" id="GO:0008496">
    <property type="term" value="F:mannan endo-1,6-alpha-mannosidase activity"/>
    <property type="evidence" value="ECO:0007669"/>
    <property type="project" value="UniProtKB-EC"/>
</dbReference>
<dbReference type="InterPro" id="IPR014480">
    <property type="entry name" value="Mannan-1_6-alpha_mannosidase"/>
</dbReference>
<keyword evidence="4 8" id="KW-0732">Signal</keyword>
<evidence type="ECO:0000256" key="8">
    <source>
        <dbReference type="SAM" id="SignalP"/>
    </source>
</evidence>
<reference evidence="9 10" key="1">
    <citation type="submission" date="2016-03" db="EMBL/GenBank/DDBJ databases">
        <title>Fine-scale spatial genetic structure of a fungal parasite of coffee scale insects.</title>
        <authorList>
            <person name="Jackson D."/>
            <person name="Zemenick K.A."/>
            <person name="Malloure B."/>
            <person name="Quandt C.A."/>
            <person name="James T.Y."/>
        </authorList>
    </citation>
    <scope>NUCLEOTIDE SEQUENCE [LARGE SCALE GENOMIC DNA]</scope>
    <source>
        <strain evidence="9 10">UM487</strain>
    </source>
</reference>
<dbReference type="PANTHER" id="PTHR12145">
    <property type="entry name" value="MANNAN ENDO-1,6-ALPHA-MANNOSIDASE DCW1"/>
    <property type="match status" value="1"/>
</dbReference>
<evidence type="ECO:0000256" key="2">
    <source>
        <dbReference type="ARBA" id="ARBA00009699"/>
    </source>
</evidence>
<feature type="chain" id="PRO_5008104299" description="mannan endo-1,6-alpha-mannosidase" evidence="8">
    <location>
        <begin position="23"/>
        <end position="131"/>
    </location>
</feature>
<evidence type="ECO:0000256" key="6">
    <source>
        <dbReference type="ARBA" id="ARBA00023180"/>
    </source>
</evidence>
<protein>
    <recommendedName>
        <fullName evidence="3">mannan endo-1,6-alpha-mannosidase</fullName>
        <ecNumber evidence="3">3.2.1.101</ecNumber>
    </recommendedName>
</protein>
<comment type="similarity">
    <text evidence="2">Belongs to the glycosyl hydrolase 76 family.</text>
</comment>
<dbReference type="EMBL" id="LUKN01002891">
    <property type="protein sequence ID" value="OAQ98388.1"/>
    <property type="molecule type" value="Genomic_DNA"/>
</dbReference>
<keyword evidence="5" id="KW-0378">Hydrolase</keyword>
<evidence type="ECO:0000256" key="7">
    <source>
        <dbReference type="ARBA" id="ARBA00023295"/>
    </source>
</evidence>
<evidence type="ECO:0000256" key="1">
    <source>
        <dbReference type="ARBA" id="ARBA00001452"/>
    </source>
</evidence>
<organism evidence="9 10">
    <name type="scientific">Cordyceps confragosa</name>
    <name type="common">Lecanicillium lecanii</name>
    <dbReference type="NCBI Taxonomy" id="2714763"/>
    <lineage>
        <taxon>Eukaryota</taxon>
        <taxon>Fungi</taxon>
        <taxon>Dikarya</taxon>
        <taxon>Ascomycota</taxon>
        <taxon>Pezizomycotina</taxon>
        <taxon>Sordariomycetes</taxon>
        <taxon>Hypocreomycetidae</taxon>
        <taxon>Hypocreales</taxon>
        <taxon>Cordycipitaceae</taxon>
        <taxon>Akanthomyces</taxon>
    </lineage>
</organism>
<proteinExistence type="inferred from homology"/>
<dbReference type="GO" id="GO:0009272">
    <property type="term" value="P:fungal-type cell wall biogenesis"/>
    <property type="evidence" value="ECO:0007669"/>
    <property type="project" value="TreeGrafter"/>
</dbReference>
<evidence type="ECO:0000313" key="10">
    <source>
        <dbReference type="Proteomes" id="UP000243081"/>
    </source>
</evidence>
<comment type="catalytic activity">
    <reaction evidence="1">
        <text>Random hydrolysis of (1-&gt;6)-alpha-D-mannosidic linkages in unbranched (1-&gt;6)-mannans.</text>
        <dbReference type="EC" id="3.2.1.101"/>
    </reaction>
</comment>
<comment type="caution">
    <text evidence="9">The sequence shown here is derived from an EMBL/GenBank/DDBJ whole genome shotgun (WGS) entry which is preliminary data.</text>
</comment>
<accession>A0A179I9L5</accession>
<sequence length="131" mass="14483">MLSLPFALTAILLREAAPTSVAQDVYYKLGTSDDIRERSRIPAYDFMSFYNGNQSGQISGMLPGPPAFGTGDYYWWEGGAMMGAYIDYWHLTGDPSYNSVVTQGLLFQAGDNNDYQPRNQTIGLGNDDQGF</sequence>
<dbReference type="InterPro" id="IPR005198">
    <property type="entry name" value="Glyco_hydro_76"/>
</dbReference>
<gene>
    <name evidence="9" type="ORF">LLEC1_05269</name>
</gene>
<evidence type="ECO:0000256" key="3">
    <source>
        <dbReference type="ARBA" id="ARBA00012350"/>
    </source>
</evidence>
<feature type="signal peptide" evidence="8">
    <location>
        <begin position="1"/>
        <end position="22"/>
    </location>
</feature>
<dbReference type="OrthoDB" id="4187847at2759"/>
<dbReference type="Proteomes" id="UP000243081">
    <property type="component" value="Unassembled WGS sequence"/>
</dbReference>
<evidence type="ECO:0000256" key="4">
    <source>
        <dbReference type="ARBA" id="ARBA00022729"/>
    </source>
</evidence>
<dbReference type="PANTHER" id="PTHR12145:SF36">
    <property type="entry name" value="MANNAN ENDO-1,6-ALPHA-MANNOSIDASE DCW1"/>
    <property type="match status" value="1"/>
</dbReference>
<dbReference type="OMA" id="GAYIDYW"/>
<keyword evidence="7" id="KW-0326">Glycosidase</keyword>
<dbReference type="GO" id="GO:0016052">
    <property type="term" value="P:carbohydrate catabolic process"/>
    <property type="evidence" value="ECO:0007669"/>
    <property type="project" value="InterPro"/>
</dbReference>
<evidence type="ECO:0000256" key="5">
    <source>
        <dbReference type="ARBA" id="ARBA00022801"/>
    </source>
</evidence>
<name>A0A179I9L5_CORDF</name>
<dbReference type="Pfam" id="PF03663">
    <property type="entry name" value="Glyco_hydro_76"/>
    <property type="match status" value="1"/>
</dbReference>
<keyword evidence="10" id="KW-1185">Reference proteome</keyword>
<dbReference type="InterPro" id="IPR008928">
    <property type="entry name" value="6-hairpin_glycosidase_sf"/>
</dbReference>
<evidence type="ECO:0000313" key="9">
    <source>
        <dbReference type="EMBL" id="OAQ98388.1"/>
    </source>
</evidence>
<dbReference type="EC" id="3.2.1.101" evidence="3"/>
<keyword evidence="6" id="KW-0325">Glycoprotein</keyword>
<dbReference type="SUPFAM" id="SSF48208">
    <property type="entry name" value="Six-hairpin glycosidases"/>
    <property type="match status" value="1"/>
</dbReference>